<sequence>MSKIEKEMCKVLNKEVEYNVLSGVKFGSIQLKHPASKLGSGDKVFKVEFFVDKATKKELSKKYSKLSIEEIENEDIERRFKMEVPFPDQDEQFKVSMSVKASRPNKKGEIMELWKDEFMDMILRPKVYNRQGDNLTAQMFFASGAVGDVYFSEKAMEGQDDGLKFTHPYMFKIVLDEYKEYEKKA</sequence>
<evidence type="ECO:0000313" key="1">
    <source>
        <dbReference type="EMBL" id="QEG08788.1"/>
    </source>
</evidence>
<accession>A0A5B9N3Y7</accession>
<dbReference type="Proteomes" id="UP000325103">
    <property type="component" value="Segment"/>
</dbReference>
<reference evidence="1 2" key="1">
    <citation type="submission" date="2019-04" db="EMBL/GenBank/DDBJ databases">
        <title>Nine Novel Phages from a Plateau Lake in Southwest China Provide Insights into Aeromonas Phage Diversity.</title>
        <authorList>
            <person name="Xiao W."/>
            <person name="Bai M."/>
            <person name="Wang Y."/>
            <person name="Cui X."/>
        </authorList>
    </citation>
    <scope>NUCLEOTIDE SEQUENCE [LARGE SCALE GENOMIC DNA]</scope>
</reference>
<gene>
    <name evidence="1" type="primary">4L372XY_073</name>
</gene>
<proteinExistence type="predicted"/>
<dbReference type="EMBL" id="MK813941">
    <property type="protein sequence ID" value="QEG08788.1"/>
    <property type="molecule type" value="Genomic_DNA"/>
</dbReference>
<protein>
    <recommendedName>
        <fullName evidence="3">Phage protein</fullName>
    </recommendedName>
</protein>
<evidence type="ECO:0000313" key="2">
    <source>
        <dbReference type="Proteomes" id="UP000325103"/>
    </source>
</evidence>
<evidence type="ECO:0008006" key="3">
    <source>
        <dbReference type="Google" id="ProtNLM"/>
    </source>
</evidence>
<dbReference type="KEGG" id="vg:55617244"/>
<keyword evidence="2" id="KW-1185">Reference proteome</keyword>
<name>A0A5B9N3Y7_9CAUD</name>
<dbReference type="RefSeq" id="YP_009846872.1">
    <property type="nucleotide sequence ID" value="NC_048772.1"/>
</dbReference>
<organism evidence="1 2">
    <name type="scientific">Aeromonas phage 4L372XY</name>
    <dbReference type="NCBI Taxonomy" id="2588520"/>
    <lineage>
        <taxon>Viruses</taxon>
        <taxon>Duplodnaviria</taxon>
        <taxon>Heunggongvirae</taxon>
        <taxon>Uroviricota</taxon>
        <taxon>Caudoviricetes</taxon>
        <taxon>Plateaulakevirus</taxon>
        <taxon>Plateaulakevirus pv4L372XY</taxon>
    </lineage>
</organism>
<dbReference type="GeneID" id="55617244"/>